<evidence type="ECO:0000256" key="3">
    <source>
        <dbReference type="ARBA" id="ARBA00023125"/>
    </source>
</evidence>
<name>E6JYW0_PARDN</name>
<evidence type="ECO:0000313" key="10">
    <source>
        <dbReference type="Proteomes" id="UP000004946"/>
    </source>
</evidence>
<keyword evidence="10" id="KW-1185">Reference proteome</keyword>
<dbReference type="PANTHER" id="PTHR30603:SF59">
    <property type="entry name" value="RNA POLYMERASE PRINCIPAL SIGMA FACTOR HRDA"/>
    <property type="match status" value="1"/>
</dbReference>
<dbReference type="InterPro" id="IPR036388">
    <property type="entry name" value="WH-like_DNA-bd_sf"/>
</dbReference>
<feature type="compositionally biased region" description="Acidic residues" evidence="6">
    <location>
        <begin position="246"/>
        <end position="258"/>
    </location>
</feature>
<dbReference type="PROSITE" id="PS00716">
    <property type="entry name" value="SIGMA70_2"/>
    <property type="match status" value="1"/>
</dbReference>
<feature type="domain" description="RNA polymerase sigma-70" evidence="8">
    <location>
        <begin position="648"/>
        <end position="674"/>
    </location>
</feature>
<evidence type="ECO:0000313" key="9">
    <source>
        <dbReference type="EMBL" id="EFT83895.1"/>
    </source>
</evidence>
<feature type="compositionally biased region" description="Acidic residues" evidence="6">
    <location>
        <begin position="308"/>
        <end position="344"/>
    </location>
</feature>
<feature type="compositionally biased region" description="Basic and acidic residues" evidence="6">
    <location>
        <begin position="112"/>
        <end position="125"/>
    </location>
</feature>
<comment type="similarity">
    <text evidence="5">Belongs to the sigma-70 factor family. RpoD/SigA subfamily.</text>
</comment>
<comment type="subunit">
    <text evidence="5">Interacts transiently with the RNA polymerase catalytic core.</text>
</comment>
<dbReference type="Pfam" id="PF04545">
    <property type="entry name" value="Sigma70_r4"/>
    <property type="match status" value="1"/>
</dbReference>
<feature type="region of interest" description="Sigma-70 factor domain-4" evidence="5">
    <location>
        <begin position="623"/>
        <end position="676"/>
    </location>
</feature>
<feature type="compositionally biased region" description="Low complexity" evidence="6">
    <location>
        <begin position="69"/>
        <end position="80"/>
    </location>
</feature>
<dbReference type="CDD" id="cd06171">
    <property type="entry name" value="Sigma70_r4"/>
    <property type="match status" value="1"/>
</dbReference>
<feature type="domain" description="RNA polymerase sigma-70" evidence="7">
    <location>
        <begin position="479"/>
        <end position="492"/>
    </location>
</feature>
<dbReference type="InterPro" id="IPR007624">
    <property type="entry name" value="RNA_pol_sigma70_r3"/>
</dbReference>
<keyword evidence="5" id="KW-0963">Cytoplasm</keyword>
<dbReference type="InterPro" id="IPR007630">
    <property type="entry name" value="RNA_pol_sigma70_r4"/>
</dbReference>
<feature type="compositionally biased region" description="Basic and acidic residues" evidence="6">
    <location>
        <begin position="132"/>
        <end position="145"/>
    </location>
</feature>
<dbReference type="FunFam" id="1.10.10.10:FF:000004">
    <property type="entry name" value="RNA polymerase sigma factor SigA"/>
    <property type="match status" value="1"/>
</dbReference>
<dbReference type="GO" id="GO:0016987">
    <property type="term" value="F:sigma factor activity"/>
    <property type="evidence" value="ECO:0007669"/>
    <property type="project" value="UniProtKB-UniRule"/>
</dbReference>
<dbReference type="NCBIfam" id="NF004561">
    <property type="entry name" value="PRK05901.1-3"/>
    <property type="match status" value="1"/>
</dbReference>
<dbReference type="FunFam" id="1.10.601.10:FF:000001">
    <property type="entry name" value="RNA polymerase sigma factor SigA"/>
    <property type="match status" value="1"/>
</dbReference>
<dbReference type="InterPro" id="IPR012760">
    <property type="entry name" value="RNA_pol_sigma_RpoD_C"/>
</dbReference>
<accession>E6JYW0</accession>
<dbReference type="HAMAP" id="MF_00963">
    <property type="entry name" value="Sigma70_RpoD_SigA"/>
    <property type="match status" value="1"/>
</dbReference>
<dbReference type="InterPro" id="IPR014284">
    <property type="entry name" value="RNA_pol_sigma-70_dom"/>
</dbReference>
<dbReference type="Gene3D" id="1.10.10.10">
    <property type="entry name" value="Winged helix-like DNA-binding domain superfamily/Winged helix DNA-binding domain"/>
    <property type="match status" value="2"/>
</dbReference>
<dbReference type="Pfam" id="PF04542">
    <property type="entry name" value="Sigma70_r2"/>
    <property type="match status" value="1"/>
</dbReference>
<feature type="region of interest" description="Sigma-70 factor domain-3" evidence="5">
    <location>
        <begin position="534"/>
        <end position="610"/>
    </location>
</feature>
<keyword evidence="3 5" id="KW-0238">DNA-binding</keyword>
<dbReference type="InterPro" id="IPR009042">
    <property type="entry name" value="RNA_pol_sigma70_r1_2"/>
</dbReference>
<comment type="function">
    <text evidence="5">Sigma factors are initiation factors that promote the attachment of RNA polymerase to specific initiation sites and are then released. This sigma factor is the primary sigma factor during exponential growth.</text>
</comment>
<sequence length="690" mass="75394">MPIWGSHRGGNVATKKTVTTDANPTVTVSEIDASVKGSEVKISRTKTKKATGTKKATASKKTTVKKPSSKAASAKATSAKAKSDKTESGKVEPVAEKDVASTQKPAKAKKSVASDKAEKSAESNKGKSAKTVKSDKTEKAEDSAKTVKSTKTSATKAPKTKAASRSSSTSKAKKASSTEAKEAQSKAAEPTAAKTGKSRKTDETEKEEGKASAKKTTSKKASAKKVAAKTSEKTGKKSSAKSAEKTEDEDLPAEEASAEEGKVEEDKVDESTSASDEDDQSLNDDDDMDGDLGPGSHAVNALDHIDDSVELDENGDPIQEDDENIVTDSEEKDLEDEGDEEEEAPVEKKPLEEGAFVVSEKDDDDEEESVTPAGNPKRRILTTGATSDPVKDYLKQIGRVNLLNAQQEVDLSERIEAGLYAQHLLDTTPADQMTFQRKRELKWAANDGRKAKDHLLEANLRLVVSLAKRYTGRGMLFLDLIQEGNLGLIRAVEKFDWKKGFKFSTYATWWIRQAITRAMADQARTIRVPVHMVEVINKLSRVQRQMLQDLGREPTPDELARELDMPVEKVQEVQKYGREPISLHTPLGEDGDSEFGDLIEDTDAIAPSEAVAFSLLQEQFKQVLETLSPREAGVIKMRYGLEDGQPKTLDDIGHVYGVTRERIRQIESKTMSKLRHPSRSQTLQDFLDQE</sequence>
<dbReference type="Pfam" id="PF04539">
    <property type="entry name" value="Sigma70_r3"/>
    <property type="match status" value="1"/>
</dbReference>
<dbReference type="GO" id="GO:0003677">
    <property type="term" value="F:DNA binding"/>
    <property type="evidence" value="ECO:0007669"/>
    <property type="project" value="UniProtKB-UniRule"/>
</dbReference>
<organism evidence="9 10">
    <name type="scientific">Parascardovia denticolens DSM 10105 = JCM 12538</name>
    <dbReference type="NCBI Taxonomy" id="864564"/>
    <lineage>
        <taxon>Bacteria</taxon>
        <taxon>Bacillati</taxon>
        <taxon>Actinomycetota</taxon>
        <taxon>Actinomycetes</taxon>
        <taxon>Bifidobacteriales</taxon>
        <taxon>Bifidobacteriaceae</taxon>
        <taxon>Parascardovia</taxon>
    </lineage>
</organism>
<dbReference type="GO" id="GO:0005737">
    <property type="term" value="C:cytoplasm"/>
    <property type="evidence" value="ECO:0007669"/>
    <property type="project" value="UniProtKB-SubCell"/>
</dbReference>
<dbReference type="InterPro" id="IPR013325">
    <property type="entry name" value="RNA_pol_sigma_r2"/>
</dbReference>
<keyword evidence="1 5" id="KW-0805">Transcription regulation</keyword>
<dbReference type="PROSITE" id="PS00715">
    <property type="entry name" value="SIGMA70_1"/>
    <property type="match status" value="1"/>
</dbReference>
<feature type="compositionally biased region" description="Low complexity" evidence="6">
    <location>
        <begin position="146"/>
        <end position="178"/>
    </location>
</feature>
<dbReference type="InterPro" id="IPR000943">
    <property type="entry name" value="RNA_pol_sigma70"/>
</dbReference>
<evidence type="ECO:0000259" key="7">
    <source>
        <dbReference type="PROSITE" id="PS00715"/>
    </source>
</evidence>
<feature type="region of interest" description="Disordered" evidence="6">
    <location>
        <begin position="667"/>
        <end position="690"/>
    </location>
</feature>
<keyword evidence="2 5" id="KW-0731">Sigma factor</keyword>
<feature type="region of interest" description="Disordered" evidence="6">
    <location>
        <begin position="38"/>
        <end position="384"/>
    </location>
</feature>
<dbReference type="SUPFAM" id="SSF88946">
    <property type="entry name" value="Sigma2 domain of RNA polymerase sigma factors"/>
    <property type="match status" value="1"/>
</dbReference>
<dbReference type="Gene3D" id="1.10.601.10">
    <property type="entry name" value="RNA Polymerase Primary Sigma Factor"/>
    <property type="match status" value="2"/>
</dbReference>
<dbReference type="Pfam" id="PF00140">
    <property type="entry name" value="Sigma70_r1_2"/>
    <property type="match status" value="1"/>
</dbReference>
<dbReference type="EMBL" id="AEON01000001">
    <property type="protein sequence ID" value="EFT83895.1"/>
    <property type="molecule type" value="Genomic_DNA"/>
</dbReference>
<dbReference type="NCBIfam" id="TIGR02393">
    <property type="entry name" value="RpoD_Cterm"/>
    <property type="match status" value="1"/>
</dbReference>
<comment type="caution">
    <text evidence="9">The sequence shown here is derived from an EMBL/GenBank/DDBJ whole genome shotgun (WGS) entry which is preliminary data.</text>
</comment>
<dbReference type="FunFam" id="1.10.10.10:FF:000002">
    <property type="entry name" value="RNA polymerase sigma factor SigA"/>
    <property type="match status" value="1"/>
</dbReference>
<dbReference type="InterPro" id="IPR013324">
    <property type="entry name" value="RNA_pol_sigma_r3/r4-like"/>
</dbReference>
<feature type="short sequence motif" description="Interaction with polymerase core subunit RpoC" evidence="5">
    <location>
        <begin position="479"/>
        <end position="482"/>
    </location>
</feature>
<dbReference type="InterPro" id="IPR007627">
    <property type="entry name" value="RNA_pol_sigma70_r2"/>
</dbReference>
<feature type="DNA-binding region" description="H-T-H motif" evidence="5">
    <location>
        <begin position="649"/>
        <end position="668"/>
    </location>
</feature>
<dbReference type="GO" id="GO:0006352">
    <property type="term" value="P:DNA-templated transcription initiation"/>
    <property type="evidence" value="ECO:0007669"/>
    <property type="project" value="UniProtKB-UniRule"/>
</dbReference>
<dbReference type="eggNOG" id="COG0568">
    <property type="taxonomic scope" value="Bacteria"/>
</dbReference>
<protein>
    <recommendedName>
        <fullName evidence="5">RNA polymerase sigma factor SigA</fullName>
    </recommendedName>
</protein>
<dbReference type="PRINTS" id="PR00046">
    <property type="entry name" value="SIGMA70FCT"/>
</dbReference>
<dbReference type="PANTHER" id="PTHR30603">
    <property type="entry name" value="RNA POLYMERASE SIGMA FACTOR RPO"/>
    <property type="match status" value="1"/>
</dbReference>
<feature type="compositionally biased region" description="Basic residues" evidence="6">
    <location>
        <begin position="43"/>
        <end position="52"/>
    </location>
</feature>
<feature type="region of interest" description="Sigma-70 factor domain-2" evidence="5">
    <location>
        <begin position="455"/>
        <end position="525"/>
    </location>
</feature>
<evidence type="ECO:0000256" key="6">
    <source>
        <dbReference type="SAM" id="MobiDB-lite"/>
    </source>
</evidence>
<evidence type="ECO:0000256" key="2">
    <source>
        <dbReference type="ARBA" id="ARBA00023082"/>
    </source>
</evidence>
<dbReference type="InterPro" id="IPR050239">
    <property type="entry name" value="Sigma-70_RNA_pol_init_factors"/>
</dbReference>
<reference evidence="9 10" key="1">
    <citation type="submission" date="2010-12" db="EMBL/GenBank/DDBJ databases">
        <authorList>
            <person name="Muzny D."/>
            <person name="Qin X."/>
            <person name="Buhay C."/>
            <person name="Dugan-Rocha S."/>
            <person name="Ding Y."/>
            <person name="Chen G."/>
            <person name="Hawes A."/>
            <person name="Holder M."/>
            <person name="Jhangiani S."/>
            <person name="Johnson A."/>
            <person name="Khan Z."/>
            <person name="Li Z."/>
            <person name="Liu W."/>
            <person name="Liu X."/>
            <person name="Perez L."/>
            <person name="Shen H."/>
            <person name="Wang Q."/>
            <person name="Watt J."/>
            <person name="Xi L."/>
            <person name="Xin Y."/>
            <person name="Zhou J."/>
            <person name="Deng J."/>
            <person name="Jiang H."/>
            <person name="Liu Y."/>
            <person name="Qu J."/>
            <person name="Song X.-Z."/>
            <person name="Zhang L."/>
            <person name="Villasana D."/>
            <person name="Johnson A."/>
            <person name="Liu J."/>
            <person name="Liyanage D."/>
            <person name="Lorensuhewa L."/>
            <person name="Robinson T."/>
            <person name="Song A."/>
            <person name="Song B.-B."/>
            <person name="Dinh H."/>
            <person name="Thornton R."/>
            <person name="Coyle M."/>
            <person name="Francisco L."/>
            <person name="Jackson L."/>
            <person name="Javaid M."/>
            <person name="Korchina V."/>
            <person name="Kovar C."/>
            <person name="Mata R."/>
            <person name="Mathew T."/>
            <person name="Ngo R."/>
            <person name="Nguyen L."/>
            <person name="Nguyen N."/>
            <person name="Okwuonu G."/>
            <person name="Ongeri F."/>
            <person name="Pham C."/>
            <person name="Simmons D."/>
            <person name="Wilczek-Boney K."/>
            <person name="Hale W."/>
            <person name="Jakkamsetti A."/>
            <person name="Pham P."/>
            <person name="Ruth R."/>
            <person name="San Lucas F."/>
            <person name="Warren J."/>
            <person name="Zhang J."/>
            <person name="Zhao Z."/>
            <person name="Zhou C."/>
            <person name="Zhu D."/>
            <person name="Lee S."/>
            <person name="Bess C."/>
            <person name="Blankenburg K."/>
            <person name="Forbes L."/>
            <person name="Fu Q."/>
            <person name="Gubbala S."/>
            <person name="Hirani K."/>
            <person name="Jayaseelan J.C."/>
            <person name="Lara F."/>
            <person name="Munidasa M."/>
            <person name="Palculict T."/>
            <person name="Patil S."/>
            <person name="Pu L.-L."/>
            <person name="Saada N."/>
            <person name="Tang L."/>
            <person name="Weissenberger G."/>
            <person name="Zhu Y."/>
            <person name="Hemphill L."/>
            <person name="Shang Y."/>
            <person name="Youmans B."/>
            <person name="Ayvaz T."/>
            <person name="Ross M."/>
            <person name="Santibanez J."/>
            <person name="Aqrawi P."/>
            <person name="Gross S."/>
            <person name="Joshi V."/>
            <person name="Fowler G."/>
            <person name="Nazareth L."/>
            <person name="Reid J."/>
            <person name="Worley K."/>
            <person name="Petrosino J."/>
            <person name="Highlander S."/>
            <person name="Gibbs R."/>
        </authorList>
    </citation>
    <scope>NUCLEOTIDE SEQUENCE [LARGE SCALE GENOMIC DNA]</scope>
    <source>
        <strain evidence="9 10">DSM 10105</strain>
    </source>
</reference>
<feature type="compositionally biased region" description="Basic and acidic residues" evidence="6">
    <location>
        <begin position="199"/>
        <end position="211"/>
    </location>
</feature>
<dbReference type="SUPFAM" id="SSF88659">
    <property type="entry name" value="Sigma3 and sigma4 domains of RNA polymerase sigma factors"/>
    <property type="match status" value="2"/>
</dbReference>
<proteinExistence type="inferred from homology"/>
<feature type="compositionally biased region" description="Basic residues" evidence="6">
    <location>
        <begin position="212"/>
        <end position="227"/>
    </location>
</feature>
<evidence type="ECO:0000256" key="1">
    <source>
        <dbReference type="ARBA" id="ARBA00023015"/>
    </source>
</evidence>
<feature type="compositionally biased region" description="Acidic residues" evidence="6">
    <location>
        <begin position="275"/>
        <end position="290"/>
    </location>
</feature>
<evidence type="ECO:0000256" key="5">
    <source>
        <dbReference type="HAMAP-Rule" id="MF_00963"/>
    </source>
</evidence>
<evidence type="ECO:0000256" key="4">
    <source>
        <dbReference type="ARBA" id="ARBA00023163"/>
    </source>
</evidence>
<dbReference type="HOGENOM" id="CLU_014793_2_0_11"/>
<evidence type="ECO:0000259" key="8">
    <source>
        <dbReference type="PROSITE" id="PS00716"/>
    </source>
</evidence>
<dbReference type="NCBIfam" id="TIGR02937">
    <property type="entry name" value="sigma70-ECF"/>
    <property type="match status" value="1"/>
</dbReference>
<comment type="subcellular location">
    <subcellularLocation>
        <location evidence="5">Cytoplasm</location>
    </subcellularLocation>
</comment>
<dbReference type="AlphaFoldDB" id="E6JYW0"/>
<dbReference type="InterPro" id="IPR028630">
    <property type="entry name" value="Sigma70_RpoD"/>
</dbReference>
<keyword evidence="4 5" id="KW-0804">Transcription</keyword>
<feature type="compositionally biased region" description="Basic and acidic residues" evidence="6">
    <location>
        <begin position="81"/>
        <end position="99"/>
    </location>
</feature>
<gene>
    <name evidence="9" type="primary">rpoD</name>
    <name evidence="5" type="synonym">sigA</name>
    <name evidence="9" type="ORF">HMPREF0620_0900</name>
</gene>
<dbReference type="Proteomes" id="UP000004946">
    <property type="component" value="Chromosome"/>
</dbReference>